<accession>A0ABP7TMB0</accession>
<dbReference type="EMBL" id="BAABDK010000010">
    <property type="protein sequence ID" value="GAA4028306.1"/>
    <property type="molecule type" value="Genomic_DNA"/>
</dbReference>
<dbReference type="Proteomes" id="UP001501469">
    <property type="component" value="Unassembled WGS sequence"/>
</dbReference>
<sequence>MHLLWIPAFPIGKTSITTCQHCKQVLYFREMPATYQWLVQEAQHHARTPRTQFSLLLLFGAYATISLTINWVEKRKEADQPSVVQEPSITEAAGQRYKVNVTDDGRQYGLIEVTAVTADSVEYRMTNILINTPTPASVTQALHDSVSPTNAHQRATLEQWEYSAKQGFLKPLRY</sequence>
<dbReference type="RefSeq" id="WP_345051163.1">
    <property type="nucleotide sequence ID" value="NZ_BAABDK010000010.1"/>
</dbReference>
<comment type="caution">
    <text evidence="1">The sequence shown here is derived from an EMBL/GenBank/DDBJ whole genome shotgun (WGS) entry which is preliminary data.</text>
</comment>
<gene>
    <name evidence="1" type="ORF">GCM10022409_10510</name>
</gene>
<protein>
    <submittedName>
        <fullName evidence="1">Uncharacterized protein</fullName>
    </submittedName>
</protein>
<evidence type="ECO:0000313" key="1">
    <source>
        <dbReference type="EMBL" id="GAA4028306.1"/>
    </source>
</evidence>
<organism evidence="1 2">
    <name type="scientific">Hymenobacter glaciei</name>
    <dbReference type="NCBI Taxonomy" id="877209"/>
    <lineage>
        <taxon>Bacteria</taxon>
        <taxon>Pseudomonadati</taxon>
        <taxon>Bacteroidota</taxon>
        <taxon>Cytophagia</taxon>
        <taxon>Cytophagales</taxon>
        <taxon>Hymenobacteraceae</taxon>
        <taxon>Hymenobacter</taxon>
    </lineage>
</organism>
<name>A0ABP7TMB0_9BACT</name>
<keyword evidence="2" id="KW-1185">Reference proteome</keyword>
<reference evidence="2" key="1">
    <citation type="journal article" date="2019" name="Int. J. Syst. Evol. Microbiol.">
        <title>The Global Catalogue of Microorganisms (GCM) 10K type strain sequencing project: providing services to taxonomists for standard genome sequencing and annotation.</title>
        <authorList>
            <consortium name="The Broad Institute Genomics Platform"/>
            <consortium name="The Broad Institute Genome Sequencing Center for Infectious Disease"/>
            <person name="Wu L."/>
            <person name="Ma J."/>
        </authorList>
    </citation>
    <scope>NUCLEOTIDE SEQUENCE [LARGE SCALE GENOMIC DNA]</scope>
    <source>
        <strain evidence="2">JCM 17225</strain>
    </source>
</reference>
<evidence type="ECO:0000313" key="2">
    <source>
        <dbReference type="Proteomes" id="UP001501469"/>
    </source>
</evidence>
<proteinExistence type="predicted"/>